<sequence>MKCTHHSSRLCTFDPENTPPIFIGTKFLTAGLVEIGILLRDRTGKNVIVKPTDIPLSLESQTGTARSSLSVDQKIRRSRQCQCRSLRPRQRVTAAAQDADIIATHSSASFTPTGVTATRIKVPSDTVAVAFTKQEFVDAAPPGSSSETFKRERGDGICVGVF</sequence>
<accession>A0A4C1XY78</accession>
<keyword evidence="2" id="KW-1185">Reference proteome</keyword>
<dbReference type="Proteomes" id="UP000299102">
    <property type="component" value="Unassembled WGS sequence"/>
</dbReference>
<gene>
    <name evidence="1" type="ORF">EVAR_51337_1</name>
</gene>
<evidence type="ECO:0000313" key="1">
    <source>
        <dbReference type="EMBL" id="GBP68103.1"/>
    </source>
</evidence>
<reference evidence="1 2" key="1">
    <citation type="journal article" date="2019" name="Commun. Biol.">
        <title>The bagworm genome reveals a unique fibroin gene that provides high tensile strength.</title>
        <authorList>
            <person name="Kono N."/>
            <person name="Nakamura H."/>
            <person name="Ohtoshi R."/>
            <person name="Tomita M."/>
            <person name="Numata K."/>
            <person name="Arakawa K."/>
        </authorList>
    </citation>
    <scope>NUCLEOTIDE SEQUENCE [LARGE SCALE GENOMIC DNA]</scope>
</reference>
<comment type="caution">
    <text evidence="1">The sequence shown here is derived from an EMBL/GenBank/DDBJ whole genome shotgun (WGS) entry which is preliminary data.</text>
</comment>
<dbReference type="AlphaFoldDB" id="A0A4C1XY78"/>
<evidence type="ECO:0000313" key="2">
    <source>
        <dbReference type="Proteomes" id="UP000299102"/>
    </source>
</evidence>
<protein>
    <submittedName>
        <fullName evidence="1">Uncharacterized protein</fullName>
    </submittedName>
</protein>
<name>A0A4C1XY78_EUMVA</name>
<organism evidence="1 2">
    <name type="scientific">Eumeta variegata</name>
    <name type="common">Bagworm moth</name>
    <name type="synonym">Eumeta japonica</name>
    <dbReference type="NCBI Taxonomy" id="151549"/>
    <lineage>
        <taxon>Eukaryota</taxon>
        <taxon>Metazoa</taxon>
        <taxon>Ecdysozoa</taxon>
        <taxon>Arthropoda</taxon>
        <taxon>Hexapoda</taxon>
        <taxon>Insecta</taxon>
        <taxon>Pterygota</taxon>
        <taxon>Neoptera</taxon>
        <taxon>Endopterygota</taxon>
        <taxon>Lepidoptera</taxon>
        <taxon>Glossata</taxon>
        <taxon>Ditrysia</taxon>
        <taxon>Tineoidea</taxon>
        <taxon>Psychidae</taxon>
        <taxon>Oiketicinae</taxon>
        <taxon>Eumeta</taxon>
    </lineage>
</organism>
<dbReference type="EMBL" id="BGZK01001001">
    <property type="protein sequence ID" value="GBP68103.1"/>
    <property type="molecule type" value="Genomic_DNA"/>
</dbReference>
<proteinExistence type="predicted"/>